<dbReference type="EMBL" id="JBHUON010000003">
    <property type="protein sequence ID" value="MFD2863831.1"/>
    <property type="molecule type" value="Genomic_DNA"/>
</dbReference>
<dbReference type="NCBIfam" id="NF047658">
    <property type="entry name" value="HYC_CC_PP"/>
    <property type="match status" value="1"/>
</dbReference>
<name>A0ABW5XKB5_9SPHI</name>
<dbReference type="InterPro" id="IPR058512">
    <property type="entry name" value="DUF8199"/>
</dbReference>
<dbReference type="Pfam" id="PF26622">
    <property type="entry name" value="DUF8199"/>
    <property type="match status" value="1"/>
</dbReference>
<feature type="signal peptide" evidence="1">
    <location>
        <begin position="1"/>
        <end position="21"/>
    </location>
</feature>
<keyword evidence="3" id="KW-1185">Reference proteome</keyword>
<evidence type="ECO:0000313" key="2">
    <source>
        <dbReference type="EMBL" id="MFD2863831.1"/>
    </source>
</evidence>
<sequence>MIKKLLITVLAVLHLSISSGATLHFQYCMGKLLKVSIGRNHAEKCHNCGMELKAQTTKDCCTDKHQELKSEKSGLIPHFHLDQLSASTIPVIRPTWLLSIDDKQLLAPLWTIQKPPTDTGVPVFLRNCILLI</sequence>
<dbReference type="Proteomes" id="UP001597601">
    <property type="component" value="Unassembled WGS sequence"/>
</dbReference>
<dbReference type="InterPro" id="IPR058060">
    <property type="entry name" value="HYC_CC_PP"/>
</dbReference>
<reference evidence="3" key="1">
    <citation type="journal article" date="2019" name="Int. J. Syst. Evol. Microbiol.">
        <title>The Global Catalogue of Microorganisms (GCM) 10K type strain sequencing project: providing services to taxonomists for standard genome sequencing and annotation.</title>
        <authorList>
            <consortium name="The Broad Institute Genomics Platform"/>
            <consortium name="The Broad Institute Genome Sequencing Center for Infectious Disease"/>
            <person name="Wu L."/>
            <person name="Ma J."/>
        </authorList>
    </citation>
    <scope>NUCLEOTIDE SEQUENCE [LARGE SCALE GENOMIC DNA]</scope>
    <source>
        <strain evidence="3">KCTC 52232</strain>
    </source>
</reference>
<keyword evidence="1" id="KW-0732">Signal</keyword>
<organism evidence="2 3">
    <name type="scientific">Mucilaginibacter antarcticus</name>
    <dbReference type="NCBI Taxonomy" id="1855725"/>
    <lineage>
        <taxon>Bacteria</taxon>
        <taxon>Pseudomonadati</taxon>
        <taxon>Bacteroidota</taxon>
        <taxon>Sphingobacteriia</taxon>
        <taxon>Sphingobacteriales</taxon>
        <taxon>Sphingobacteriaceae</taxon>
        <taxon>Mucilaginibacter</taxon>
    </lineage>
</organism>
<dbReference type="RefSeq" id="WP_377123751.1">
    <property type="nucleotide sequence ID" value="NZ_JBHUHN010000001.1"/>
</dbReference>
<evidence type="ECO:0000313" key="3">
    <source>
        <dbReference type="Proteomes" id="UP001597601"/>
    </source>
</evidence>
<protein>
    <recommendedName>
        <fullName evidence="4">Secreted protein</fullName>
    </recommendedName>
</protein>
<accession>A0ABW5XKB5</accession>
<feature type="chain" id="PRO_5045419658" description="Secreted protein" evidence="1">
    <location>
        <begin position="22"/>
        <end position="132"/>
    </location>
</feature>
<evidence type="ECO:0000256" key="1">
    <source>
        <dbReference type="SAM" id="SignalP"/>
    </source>
</evidence>
<gene>
    <name evidence="2" type="ORF">ACFSYC_03945</name>
</gene>
<comment type="caution">
    <text evidence="2">The sequence shown here is derived from an EMBL/GenBank/DDBJ whole genome shotgun (WGS) entry which is preliminary data.</text>
</comment>
<evidence type="ECO:0008006" key="4">
    <source>
        <dbReference type="Google" id="ProtNLM"/>
    </source>
</evidence>
<proteinExistence type="predicted"/>